<dbReference type="Pfam" id="PF00188">
    <property type="entry name" value="CAP"/>
    <property type="match status" value="1"/>
</dbReference>
<protein>
    <recommendedName>
        <fullName evidence="1">SCP domain-containing protein</fullName>
    </recommendedName>
</protein>
<accession>A0A137NUD2</accession>
<organism evidence="2 3">
    <name type="scientific">Conidiobolus coronatus (strain ATCC 28846 / CBS 209.66 / NRRL 28638)</name>
    <name type="common">Delacroixia coronata</name>
    <dbReference type="NCBI Taxonomy" id="796925"/>
    <lineage>
        <taxon>Eukaryota</taxon>
        <taxon>Fungi</taxon>
        <taxon>Fungi incertae sedis</taxon>
        <taxon>Zoopagomycota</taxon>
        <taxon>Entomophthoromycotina</taxon>
        <taxon>Entomophthoromycetes</taxon>
        <taxon>Entomophthorales</taxon>
        <taxon>Ancylistaceae</taxon>
        <taxon>Conidiobolus</taxon>
    </lineage>
</organism>
<dbReference type="Proteomes" id="UP000070444">
    <property type="component" value="Unassembled WGS sequence"/>
</dbReference>
<name>A0A137NUD2_CONC2</name>
<proteinExistence type="predicted"/>
<dbReference type="PANTHER" id="PTHR31157:SF1">
    <property type="entry name" value="SCP DOMAIN-CONTAINING PROTEIN"/>
    <property type="match status" value="1"/>
</dbReference>
<dbReference type="InterPro" id="IPR035940">
    <property type="entry name" value="CAP_sf"/>
</dbReference>
<feature type="domain" description="SCP" evidence="1">
    <location>
        <begin position="3"/>
        <end position="105"/>
    </location>
</feature>
<keyword evidence="3" id="KW-1185">Reference proteome</keyword>
<dbReference type="SUPFAM" id="SSF55797">
    <property type="entry name" value="PR-1-like"/>
    <property type="match status" value="1"/>
</dbReference>
<evidence type="ECO:0000313" key="3">
    <source>
        <dbReference type="Proteomes" id="UP000070444"/>
    </source>
</evidence>
<dbReference type="AlphaFoldDB" id="A0A137NUD2"/>
<evidence type="ECO:0000259" key="1">
    <source>
        <dbReference type="Pfam" id="PF00188"/>
    </source>
</evidence>
<dbReference type="InterPro" id="IPR014044">
    <property type="entry name" value="CAP_dom"/>
</dbReference>
<gene>
    <name evidence="2" type="ORF">CONCODRAFT_73719</name>
</gene>
<dbReference type="EMBL" id="KQ964735">
    <property type="protein sequence ID" value="KXN66357.1"/>
    <property type="molecule type" value="Genomic_DNA"/>
</dbReference>
<sequence>MERMKGGLRPLKLHRGLIKAATLHSRDMSAHNNMDHRGSDGTMPDERMRRLGIKYMRMGENVARGQRNTRQVMHDWMKSPGHRENIMNHDFTHIGLSFISKGRFWSQEFAKFHHDGDDGMGQLPPDYYIHNNCESVPELVDTNLIDEETHDQIHADDVEGMTTEMPNSPPQTAQVGQNTLILPQSANVSLQPAPPLQPIVSTQVFEPTSSDTIQQLIEIPAQQATQFVQAQPVVQAASQPIVQAVPQSVIQAVSQPVTQQLVPVNQSPVTYAVQLQ</sequence>
<dbReference type="CDD" id="cd05379">
    <property type="entry name" value="CAP_bacterial"/>
    <property type="match status" value="1"/>
</dbReference>
<dbReference type="PANTHER" id="PTHR31157">
    <property type="entry name" value="SCP DOMAIN-CONTAINING PROTEIN"/>
    <property type="match status" value="1"/>
</dbReference>
<evidence type="ECO:0000313" key="2">
    <source>
        <dbReference type="EMBL" id="KXN66357.1"/>
    </source>
</evidence>
<dbReference type="Gene3D" id="3.40.33.10">
    <property type="entry name" value="CAP"/>
    <property type="match status" value="1"/>
</dbReference>
<reference evidence="2 3" key="1">
    <citation type="journal article" date="2015" name="Genome Biol. Evol.">
        <title>Phylogenomic analyses indicate that early fungi evolved digesting cell walls of algal ancestors of land plants.</title>
        <authorList>
            <person name="Chang Y."/>
            <person name="Wang S."/>
            <person name="Sekimoto S."/>
            <person name="Aerts A.L."/>
            <person name="Choi C."/>
            <person name="Clum A."/>
            <person name="LaButti K.M."/>
            <person name="Lindquist E.A."/>
            <person name="Yee Ngan C."/>
            <person name="Ohm R.A."/>
            <person name="Salamov A.A."/>
            <person name="Grigoriev I.V."/>
            <person name="Spatafora J.W."/>
            <person name="Berbee M.L."/>
        </authorList>
    </citation>
    <scope>NUCLEOTIDE SEQUENCE [LARGE SCALE GENOMIC DNA]</scope>
    <source>
        <strain evidence="2 3">NRRL 28638</strain>
    </source>
</reference>
<dbReference type="STRING" id="796925.A0A137NUD2"/>
<dbReference type="OrthoDB" id="568194at2759"/>